<accession>A0ABD5PWC6</accession>
<name>A0ABD5PWC6_9EURY</name>
<evidence type="ECO:0000256" key="1">
    <source>
        <dbReference type="SAM" id="Phobius"/>
    </source>
</evidence>
<keyword evidence="1" id="KW-0472">Membrane</keyword>
<feature type="transmembrane region" description="Helical" evidence="1">
    <location>
        <begin position="74"/>
        <end position="100"/>
    </location>
</feature>
<evidence type="ECO:0000313" key="3">
    <source>
        <dbReference type="Proteomes" id="UP001595945"/>
    </source>
</evidence>
<gene>
    <name evidence="2" type="ORF">ACFO9K_00490</name>
</gene>
<feature type="transmembrane region" description="Helical" evidence="1">
    <location>
        <begin position="41"/>
        <end position="62"/>
    </location>
</feature>
<dbReference type="Proteomes" id="UP001595945">
    <property type="component" value="Unassembled WGS sequence"/>
</dbReference>
<dbReference type="EMBL" id="JBHSHT010000001">
    <property type="protein sequence ID" value="MFC4822729.1"/>
    <property type="molecule type" value="Genomic_DNA"/>
</dbReference>
<keyword evidence="3" id="KW-1185">Reference proteome</keyword>
<reference evidence="2 3" key="1">
    <citation type="journal article" date="2019" name="Int. J. Syst. Evol. Microbiol.">
        <title>The Global Catalogue of Microorganisms (GCM) 10K type strain sequencing project: providing services to taxonomists for standard genome sequencing and annotation.</title>
        <authorList>
            <consortium name="The Broad Institute Genomics Platform"/>
            <consortium name="The Broad Institute Genome Sequencing Center for Infectious Disease"/>
            <person name="Wu L."/>
            <person name="Ma J."/>
        </authorList>
    </citation>
    <scope>NUCLEOTIDE SEQUENCE [LARGE SCALE GENOMIC DNA]</scope>
    <source>
        <strain evidence="2 3">XZYJ18</strain>
    </source>
</reference>
<evidence type="ECO:0000313" key="2">
    <source>
        <dbReference type="EMBL" id="MFC4822729.1"/>
    </source>
</evidence>
<protein>
    <submittedName>
        <fullName evidence="2">Uncharacterized protein</fullName>
    </submittedName>
</protein>
<feature type="transmembrane region" description="Helical" evidence="1">
    <location>
        <begin position="106"/>
        <end position="136"/>
    </location>
</feature>
<sequence>MDRTVPLAFALLGVVLGAVGQLNSLAPALLQGPRLATLGPGVALLGGVLFLLSTVVVAWVGYRTGRRVDLPAEFGRFATTAGAAGGLGFLVGGAATLLVAPVRLDGFLVTVIFGVGYGAVTKGVSIGLYGLAGAAVGHFRRSRA</sequence>
<keyword evidence="1" id="KW-0812">Transmembrane</keyword>
<organism evidence="2 3">
    <name type="scientific">Halorussus aquaticus</name>
    <dbReference type="NCBI Taxonomy" id="2953748"/>
    <lineage>
        <taxon>Archaea</taxon>
        <taxon>Methanobacteriati</taxon>
        <taxon>Methanobacteriota</taxon>
        <taxon>Stenosarchaea group</taxon>
        <taxon>Halobacteria</taxon>
        <taxon>Halobacteriales</taxon>
        <taxon>Haladaptataceae</taxon>
        <taxon>Halorussus</taxon>
    </lineage>
</organism>
<dbReference type="RefSeq" id="WP_254267750.1">
    <property type="nucleotide sequence ID" value="NZ_CP100400.1"/>
</dbReference>
<dbReference type="AlphaFoldDB" id="A0ABD5PWC6"/>
<proteinExistence type="predicted"/>
<keyword evidence="1" id="KW-1133">Transmembrane helix</keyword>
<comment type="caution">
    <text evidence="2">The sequence shown here is derived from an EMBL/GenBank/DDBJ whole genome shotgun (WGS) entry which is preliminary data.</text>
</comment>
<dbReference type="GeneID" id="73046231"/>